<dbReference type="Proteomes" id="UP000821837">
    <property type="component" value="Unassembled WGS sequence"/>
</dbReference>
<dbReference type="EMBL" id="JABSTV010001253">
    <property type="protein sequence ID" value="KAH7943016.1"/>
    <property type="molecule type" value="Genomic_DNA"/>
</dbReference>
<dbReference type="InterPro" id="IPR032675">
    <property type="entry name" value="LRR_dom_sf"/>
</dbReference>
<evidence type="ECO:0000313" key="3">
    <source>
        <dbReference type="Proteomes" id="UP000821837"/>
    </source>
</evidence>
<keyword evidence="1" id="KW-0677">Repeat</keyword>
<organism evidence="2 3">
    <name type="scientific">Rhipicephalus sanguineus</name>
    <name type="common">Brown dog tick</name>
    <name type="synonym">Ixodes sanguineus</name>
    <dbReference type="NCBI Taxonomy" id="34632"/>
    <lineage>
        <taxon>Eukaryota</taxon>
        <taxon>Metazoa</taxon>
        <taxon>Ecdysozoa</taxon>
        <taxon>Arthropoda</taxon>
        <taxon>Chelicerata</taxon>
        <taxon>Arachnida</taxon>
        <taxon>Acari</taxon>
        <taxon>Parasitiformes</taxon>
        <taxon>Ixodida</taxon>
        <taxon>Ixodoidea</taxon>
        <taxon>Ixodidae</taxon>
        <taxon>Rhipicephalinae</taxon>
        <taxon>Rhipicephalus</taxon>
        <taxon>Rhipicephalus</taxon>
    </lineage>
</organism>
<keyword evidence="3" id="KW-1185">Reference proteome</keyword>
<reference evidence="2" key="2">
    <citation type="submission" date="2021-09" db="EMBL/GenBank/DDBJ databases">
        <authorList>
            <person name="Jia N."/>
            <person name="Wang J."/>
            <person name="Shi W."/>
            <person name="Du L."/>
            <person name="Sun Y."/>
            <person name="Zhan W."/>
            <person name="Jiang J."/>
            <person name="Wang Q."/>
            <person name="Zhang B."/>
            <person name="Ji P."/>
            <person name="Sakyi L.B."/>
            <person name="Cui X."/>
            <person name="Yuan T."/>
            <person name="Jiang B."/>
            <person name="Yang W."/>
            <person name="Lam T.T.-Y."/>
            <person name="Chang Q."/>
            <person name="Ding S."/>
            <person name="Wang X."/>
            <person name="Zhu J."/>
            <person name="Ruan X."/>
            <person name="Zhao L."/>
            <person name="Wei J."/>
            <person name="Que T."/>
            <person name="Du C."/>
            <person name="Cheng J."/>
            <person name="Dai P."/>
            <person name="Han X."/>
            <person name="Huang E."/>
            <person name="Gao Y."/>
            <person name="Liu J."/>
            <person name="Shao H."/>
            <person name="Ye R."/>
            <person name="Li L."/>
            <person name="Wei W."/>
            <person name="Wang X."/>
            <person name="Wang C."/>
            <person name="Huo Q."/>
            <person name="Li W."/>
            <person name="Guo W."/>
            <person name="Chen H."/>
            <person name="Chen S."/>
            <person name="Zhou L."/>
            <person name="Zhou L."/>
            <person name="Ni X."/>
            <person name="Tian J."/>
            <person name="Zhou Y."/>
            <person name="Sheng Y."/>
            <person name="Liu T."/>
            <person name="Pan Y."/>
            <person name="Xia L."/>
            <person name="Li J."/>
            <person name="Zhao F."/>
            <person name="Cao W."/>
        </authorList>
    </citation>
    <scope>NUCLEOTIDE SEQUENCE</scope>
    <source>
        <strain evidence="2">Rsan-2018</strain>
        <tissue evidence="2">Larvae</tissue>
    </source>
</reference>
<dbReference type="AlphaFoldDB" id="A0A9D4SRK7"/>
<dbReference type="PANTHER" id="PTHR24111">
    <property type="entry name" value="LEUCINE-RICH REPEAT-CONTAINING PROTEIN 34"/>
    <property type="match status" value="1"/>
</dbReference>
<dbReference type="SUPFAM" id="SSF52047">
    <property type="entry name" value="RNI-like"/>
    <property type="match status" value="2"/>
</dbReference>
<gene>
    <name evidence="2" type="ORF">HPB52_003999</name>
</gene>
<evidence type="ECO:0008006" key="4">
    <source>
        <dbReference type="Google" id="ProtNLM"/>
    </source>
</evidence>
<evidence type="ECO:0000256" key="1">
    <source>
        <dbReference type="ARBA" id="ARBA00022737"/>
    </source>
</evidence>
<accession>A0A9D4SRK7</accession>
<dbReference type="Gene3D" id="3.80.10.10">
    <property type="entry name" value="Ribonuclease Inhibitor"/>
    <property type="match status" value="2"/>
</dbReference>
<protein>
    <recommendedName>
        <fullName evidence="4">Nlr family card domain protein</fullName>
    </recommendedName>
</protein>
<dbReference type="PANTHER" id="PTHR24111:SF0">
    <property type="entry name" value="LEUCINE-RICH REPEAT-CONTAINING PROTEIN"/>
    <property type="match status" value="1"/>
</dbReference>
<proteinExistence type="predicted"/>
<dbReference type="InterPro" id="IPR052201">
    <property type="entry name" value="LRR-containing_regulator"/>
</dbReference>
<comment type="caution">
    <text evidence="2">The sequence shown here is derived from an EMBL/GenBank/DDBJ whole genome shotgun (WGS) entry which is preliminary data.</text>
</comment>
<dbReference type="VEuPathDB" id="VectorBase:RSAN_053904"/>
<reference evidence="2" key="1">
    <citation type="journal article" date="2020" name="Cell">
        <title>Large-Scale Comparative Analyses of Tick Genomes Elucidate Their Genetic Diversity and Vector Capacities.</title>
        <authorList>
            <consortium name="Tick Genome and Microbiome Consortium (TIGMIC)"/>
            <person name="Jia N."/>
            <person name="Wang J."/>
            <person name="Shi W."/>
            <person name="Du L."/>
            <person name="Sun Y."/>
            <person name="Zhan W."/>
            <person name="Jiang J.F."/>
            <person name="Wang Q."/>
            <person name="Zhang B."/>
            <person name="Ji P."/>
            <person name="Bell-Sakyi L."/>
            <person name="Cui X.M."/>
            <person name="Yuan T.T."/>
            <person name="Jiang B.G."/>
            <person name="Yang W.F."/>
            <person name="Lam T.T."/>
            <person name="Chang Q.C."/>
            <person name="Ding S.J."/>
            <person name="Wang X.J."/>
            <person name="Zhu J.G."/>
            <person name="Ruan X.D."/>
            <person name="Zhao L."/>
            <person name="Wei J.T."/>
            <person name="Ye R.Z."/>
            <person name="Que T.C."/>
            <person name="Du C.H."/>
            <person name="Zhou Y.H."/>
            <person name="Cheng J.X."/>
            <person name="Dai P.F."/>
            <person name="Guo W.B."/>
            <person name="Han X.H."/>
            <person name="Huang E.J."/>
            <person name="Li L.F."/>
            <person name="Wei W."/>
            <person name="Gao Y.C."/>
            <person name="Liu J.Z."/>
            <person name="Shao H.Z."/>
            <person name="Wang X."/>
            <person name="Wang C.C."/>
            <person name="Yang T.C."/>
            <person name="Huo Q.B."/>
            <person name="Li W."/>
            <person name="Chen H.Y."/>
            <person name="Chen S.E."/>
            <person name="Zhou L.G."/>
            <person name="Ni X.B."/>
            <person name="Tian J.H."/>
            <person name="Sheng Y."/>
            <person name="Liu T."/>
            <person name="Pan Y.S."/>
            <person name="Xia L.Y."/>
            <person name="Li J."/>
            <person name="Zhao F."/>
            <person name="Cao W.C."/>
        </authorList>
    </citation>
    <scope>NUCLEOTIDE SEQUENCE</scope>
    <source>
        <strain evidence="2">Rsan-2018</strain>
    </source>
</reference>
<sequence length="701" mass="79772">MSFEKSFFSGARIDFRAPCTSSEGRLCDIFENLQVWNELFWQANFELQELSPGELSLVRTYGKQIRDPRHHASQLVDEKAATLLRHLLTHHHCLVSVDLTSYLLETYSEVTCDALCKSASLRKLTLHLYDFPTLSFTAALPQMNQLQVFDCGHVIIDRTFSEVLSNFLASTRSLTQLDMSRSNMEDEDAALIIQGLERNATITTLSISESLIKDTSECSLMLSDYLSASHTLRVLSVISHDVTSYNKLGPLIGALCQSSTLFELNLIRCSLYTEYFEVIIEMLRHNRTLSSFHMTRCFVYDNVSTFRSESISLISLWSMALAENKALKELTLDLYSINPDEYGPFFKALATNTSLEKLTIESFNENDVAQICRALRDTGVHERFFVSRHLLSEDTIAVLPEFKELSRISAEYRSPHDVETLHTTLCVLPTCDHVKSLHLRIEAELLKGNEGFLVANYIANTTALRELRLEILFDTLYGGNDFECDWNAVDRPQRTLLQALAFNKSINILFLRGLCITEAESQMLVDTLQTSRTICHMSFHPECDCRSDLPLIRKLAANVSSNYMLLGVHTEWYKQLSYELFTITDVVRRNNSLVTRAADFVMGKRHRYCGAAAELVQFNPGLVEKVQELASIDETEAASRIERSLKSFTELDDFMCLAGVVKYSVSCQRRDDGQKQLVDLNRDCWLYLRQCLKVGDILDAK</sequence>
<evidence type="ECO:0000313" key="2">
    <source>
        <dbReference type="EMBL" id="KAH7943016.1"/>
    </source>
</evidence>
<name>A0A9D4SRK7_RHISA</name>